<evidence type="ECO:0000313" key="1">
    <source>
        <dbReference type="EMBL" id="CAD7274044.1"/>
    </source>
</evidence>
<dbReference type="EMBL" id="CAJPEX010000199">
    <property type="protein sequence ID" value="CAG0914196.1"/>
    <property type="molecule type" value="Genomic_DNA"/>
</dbReference>
<organism evidence="1">
    <name type="scientific">Notodromas monacha</name>
    <dbReference type="NCBI Taxonomy" id="399045"/>
    <lineage>
        <taxon>Eukaryota</taxon>
        <taxon>Metazoa</taxon>
        <taxon>Ecdysozoa</taxon>
        <taxon>Arthropoda</taxon>
        <taxon>Crustacea</taxon>
        <taxon>Oligostraca</taxon>
        <taxon>Ostracoda</taxon>
        <taxon>Podocopa</taxon>
        <taxon>Podocopida</taxon>
        <taxon>Cypridocopina</taxon>
        <taxon>Cypridoidea</taxon>
        <taxon>Cyprididae</taxon>
        <taxon>Notodromas</taxon>
    </lineage>
</organism>
<reference evidence="1" key="1">
    <citation type="submission" date="2020-11" db="EMBL/GenBank/DDBJ databases">
        <authorList>
            <person name="Tran Van P."/>
        </authorList>
    </citation>
    <scope>NUCLEOTIDE SEQUENCE</scope>
</reference>
<accession>A0A7R9G9F0</accession>
<dbReference type="Proteomes" id="UP000678499">
    <property type="component" value="Unassembled WGS sequence"/>
</dbReference>
<dbReference type="AlphaFoldDB" id="A0A7R9G9F0"/>
<gene>
    <name evidence="1" type="ORF">NMOB1V02_LOCUS1902</name>
</gene>
<name>A0A7R9G9F0_9CRUS</name>
<keyword evidence="2" id="KW-1185">Reference proteome</keyword>
<dbReference type="EMBL" id="OA882236">
    <property type="protein sequence ID" value="CAD7274044.1"/>
    <property type="molecule type" value="Genomic_DNA"/>
</dbReference>
<evidence type="ECO:0000313" key="2">
    <source>
        <dbReference type="Proteomes" id="UP000678499"/>
    </source>
</evidence>
<proteinExistence type="predicted"/>
<protein>
    <submittedName>
        <fullName evidence="1">Uncharacterized protein</fullName>
    </submittedName>
</protein>
<sequence length="63" mass="7186">MDKLKINYDLLPMKSHYLFINADLRYEPFDAIFTHLRSSVGNNVVNGGMDLFYAAICWAGVTD</sequence>